<keyword evidence="20" id="KW-1185">Reference proteome</keyword>
<feature type="domain" description="TonB-dependent receptor-like beta-barrel" evidence="17">
    <location>
        <begin position="252"/>
        <end position="692"/>
    </location>
</feature>
<evidence type="ECO:0000256" key="11">
    <source>
        <dbReference type="ARBA" id="ARBA00023136"/>
    </source>
</evidence>
<dbReference type="Pfam" id="PF00593">
    <property type="entry name" value="TonB_dep_Rec_b-barrel"/>
    <property type="match status" value="1"/>
</dbReference>
<evidence type="ECO:0000256" key="2">
    <source>
        <dbReference type="ARBA" id="ARBA00009810"/>
    </source>
</evidence>
<feature type="region of interest" description="Disordered" evidence="16">
    <location>
        <begin position="1"/>
        <end position="54"/>
    </location>
</feature>
<keyword evidence="8" id="KW-0408">Iron</keyword>
<evidence type="ECO:0000256" key="1">
    <source>
        <dbReference type="ARBA" id="ARBA00004571"/>
    </source>
</evidence>
<keyword evidence="3 14" id="KW-0813">Transport</keyword>
<dbReference type="GO" id="GO:0038023">
    <property type="term" value="F:signaling receptor activity"/>
    <property type="evidence" value="ECO:0007669"/>
    <property type="project" value="InterPro"/>
</dbReference>
<proteinExistence type="inferred from homology"/>
<comment type="caution">
    <text evidence="19">The sequence shown here is derived from an EMBL/GenBank/DDBJ whole genome shotgun (WGS) entry which is preliminary data.</text>
</comment>
<dbReference type="GO" id="GO:0015344">
    <property type="term" value="F:siderophore uptake transmembrane transporter activity"/>
    <property type="evidence" value="ECO:0007669"/>
    <property type="project" value="TreeGrafter"/>
</dbReference>
<dbReference type="InterPro" id="IPR000531">
    <property type="entry name" value="Beta-barrel_TonB"/>
</dbReference>
<keyword evidence="6 14" id="KW-0812">Transmembrane</keyword>
<dbReference type="AlphaFoldDB" id="A0A4R7BLT3"/>
<name>A0A4R7BLT3_9HYPH</name>
<evidence type="ECO:0000256" key="5">
    <source>
        <dbReference type="ARBA" id="ARBA00022496"/>
    </source>
</evidence>
<keyword evidence="12 19" id="KW-0675">Receptor</keyword>
<dbReference type="InterPro" id="IPR036942">
    <property type="entry name" value="Beta-barrel_TonB_sf"/>
</dbReference>
<evidence type="ECO:0000256" key="12">
    <source>
        <dbReference type="ARBA" id="ARBA00023170"/>
    </source>
</evidence>
<evidence type="ECO:0000256" key="6">
    <source>
        <dbReference type="ARBA" id="ARBA00022692"/>
    </source>
</evidence>
<evidence type="ECO:0000259" key="18">
    <source>
        <dbReference type="Pfam" id="PF07715"/>
    </source>
</evidence>
<gene>
    <name evidence="19" type="ORF">EV668_4771</name>
</gene>
<evidence type="ECO:0000313" key="20">
    <source>
        <dbReference type="Proteomes" id="UP000295122"/>
    </source>
</evidence>
<comment type="subcellular location">
    <subcellularLocation>
        <location evidence="1 14">Cell outer membrane</location>
        <topology evidence="1 14">Multi-pass membrane protein</topology>
    </subcellularLocation>
</comment>
<evidence type="ECO:0000313" key="19">
    <source>
        <dbReference type="EMBL" id="TDR85225.1"/>
    </source>
</evidence>
<evidence type="ECO:0000256" key="7">
    <source>
        <dbReference type="ARBA" id="ARBA00022729"/>
    </source>
</evidence>
<dbReference type="PROSITE" id="PS52016">
    <property type="entry name" value="TONB_DEPENDENT_REC_3"/>
    <property type="match status" value="1"/>
</dbReference>
<dbReference type="FunFam" id="2.40.170.20:FF:000005">
    <property type="entry name" value="TonB-dependent siderophore receptor"/>
    <property type="match status" value="1"/>
</dbReference>
<dbReference type="FunFam" id="2.170.130.10:FF:000001">
    <property type="entry name" value="Catecholate siderophore TonB-dependent receptor"/>
    <property type="match status" value="1"/>
</dbReference>
<dbReference type="InterPro" id="IPR037066">
    <property type="entry name" value="Plug_dom_sf"/>
</dbReference>
<dbReference type="CDD" id="cd01347">
    <property type="entry name" value="ligand_gated_channel"/>
    <property type="match status" value="1"/>
</dbReference>
<comment type="similarity">
    <text evidence="2 14 15">Belongs to the TonB-dependent receptor family.</text>
</comment>
<evidence type="ECO:0000256" key="10">
    <source>
        <dbReference type="ARBA" id="ARBA00023077"/>
    </source>
</evidence>
<dbReference type="InterPro" id="IPR012910">
    <property type="entry name" value="Plug_dom"/>
</dbReference>
<keyword evidence="11 14" id="KW-0472">Membrane</keyword>
<keyword evidence="10 15" id="KW-0798">TonB box</keyword>
<evidence type="ECO:0000256" key="14">
    <source>
        <dbReference type="PROSITE-ProRule" id="PRU01360"/>
    </source>
</evidence>
<keyword evidence="13 14" id="KW-0998">Cell outer membrane</keyword>
<evidence type="ECO:0000256" key="16">
    <source>
        <dbReference type="SAM" id="MobiDB-lite"/>
    </source>
</evidence>
<evidence type="ECO:0000259" key="17">
    <source>
        <dbReference type="Pfam" id="PF00593"/>
    </source>
</evidence>
<protein>
    <submittedName>
        <fullName evidence="19">Iron complex outermembrane receptor protein</fullName>
    </submittedName>
</protein>
<feature type="domain" description="TonB-dependent receptor plug" evidence="18">
    <location>
        <begin position="71"/>
        <end position="168"/>
    </location>
</feature>
<sequence>MPTASAPALRPARGAQRSGPVQQSRSGRADIGIQPPARPGGEGTRPETATSRVDGFVARTAIGATKTDTPILETPRSVSVITADEIEARGDQTTQEAVGYTAGVSSTFQERSSLTRQYPHIRGFLAYQYLDGLKLHDSNWGTEVYGLERIEVIKGPSSLLFGQGSPGGLFNYISKRPTETPFNEVFIQTGNRNRIQAGFDFGGPAGNDGTFFYRLTGLGRLADGQVEFTKDQRAYIAPAFTWKPDGATSFTVLASYQYDPNLSLAQTLPADGTINPTALGRIRRDMFLGDPAFQNSSKTTVRIGYEFEHAFNDSIKLRHNLRYSYYDIHAQDIQATGRPLVGGRNLQRQAFLADYSINMLQSDSSLEVKFDTGPISHKVLVGLDYAYIPNYQGAGTMPATSLDVFAPSYGAPATGVPRLAQKRNQDQIQTGIYVQDQMKIGNLSVVVGARQDWLSLINHNRARMGQTDQFAGLKTRQRNDALSPSIGAIYNFESGFAPYVSYSESFFPLTGTDFHGNVFKPITAQQLEGGIKYAPPGYRILLTAAVFDITQQNVRTSDPVNRGYAIQTGEARSQGYELEAKATFARDFDLTLAYTNLDIINTKSTTNNLRKAPPGVPKEMFSGWINYRIPAGPLAGLSIGGGIRHVGSTFGDVTNSFKVPSYTLYDAAIRYDLSKAYAALSGWDVSVTARNIADERYVSYCDSSSTCLYGESRTVLGTLRVRW</sequence>
<dbReference type="InterPro" id="IPR010105">
    <property type="entry name" value="TonB_sidphr_rcpt"/>
</dbReference>
<keyword evidence="9" id="KW-0406">Ion transport</keyword>
<dbReference type="GO" id="GO:0015891">
    <property type="term" value="P:siderophore transport"/>
    <property type="evidence" value="ECO:0007669"/>
    <property type="project" value="InterPro"/>
</dbReference>
<dbReference type="SUPFAM" id="SSF56935">
    <property type="entry name" value="Porins"/>
    <property type="match status" value="1"/>
</dbReference>
<accession>A0A4R7BLT3</accession>
<evidence type="ECO:0000256" key="4">
    <source>
        <dbReference type="ARBA" id="ARBA00022452"/>
    </source>
</evidence>
<dbReference type="Gene3D" id="2.40.170.20">
    <property type="entry name" value="TonB-dependent receptor, beta-barrel domain"/>
    <property type="match status" value="1"/>
</dbReference>
<dbReference type="Proteomes" id="UP000295122">
    <property type="component" value="Unassembled WGS sequence"/>
</dbReference>
<keyword evidence="4 14" id="KW-1134">Transmembrane beta strand</keyword>
<keyword evidence="5" id="KW-0410">Iron transport</keyword>
<dbReference type="EMBL" id="SNZR01000018">
    <property type="protein sequence ID" value="TDR85225.1"/>
    <property type="molecule type" value="Genomic_DNA"/>
</dbReference>
<evidence type="ECO:0000256" key="8">
    <source>
        <dbReference type="ARBA" id="ARBA00023004"/>
    </source>
</evidence>
<organism evidence="19 20">
    <name type="scientific">Enterovirga rhinocerotis</name>
    <dbReference type="NCBI Taxonomy" id="1339210"/>
    <lineage>
        <taxon>Bacteria</taxon>
        <taxon>Pseudomonadati</taxon>
        <taxon>Pseudomonadota</taxon>
        <taxon>Alphaproteobacteria</taxon>
        <taxon>Hyphomicrobiales</taxon>
        <taxon>Methylobacteriaceae</taxon>
        <taxon>Enterovirga</taxon>
    </lineage>
</organism>
<evidence type="ECO:0000256" key="9">
    <source>
        <dbReference type="ARBA" id="ARBA00023065"/>
    </source>
</evidence>
<evidence type="ECO:0000256" key="3">
    <source>
        <dbReference type="ARBA" id="ARBA00022448"/>
    </source>
</evidence>
<dbReference type="InterPro" id="IPR039426">
    <property type="entry name" value="TonB-dep_rcpt-like"/>
</dbReference>
<dbReference type="Pfam" id="PF07715">
    <property type="entry name" value="Plug"/>
    <property type="match status" value="1"/>
</dbReference>
<dbReference type="GO" id="GO:0009279">
    <property type="term" value="C:cell outer membrane"/>
    <property type="evidence" value="ECO:0007669"/>
    <property type="project" value="UniProtKB-SubCell"/>
</dbReference>
<dbReference type="PANTHER" id="PTHR32552:SF68">
    <property type="entry name" value="FERRICHROME OUTER MEMBRANE TRANSPORTER_PHAGE RECEPTOR"/>
    <property type="match status" value="1"/>
</dbReference>
<evidence type="ECO:0000256" key="15">
    <source>
        <dbReference type="RuleBase" id="RU003357"/>
    </source>
</evidence>
<dbReference type="Gene3D" id="2.170.130.10">
    <property type="entry name" value="TonB-dependent receptor, plug domain"/>
    <property type="match status" value="1"/>
</dbReference>
<evidence type="ECO:0000256" key="13">
    <source>
        <dbReference type="ARBA" id="ARBA00023237"/>
    </source>
</evidence>
<reference evidence="19 20" key="1">
    <citation type="submission" date="2019-03" db="EMBL/GenBank/DDBJ databases">
        <title>Genomic Encyclopedia of Type Strains, Phase IV (KMG-IV): sequencing the most valuable type-strain genomes for metagenomic binning, comparative biology and taxonomic classification.</title>
        <authorList>
            <person name="Goeker M."/>
        </authorList>
    </citation>
    <scope>NUCLEOTIDE SEQUENCE [LARGE SCALE GENOMIC DNA]</scope>
    <source>
        <strain evidence="19 20">DSM 25903</strain>
    </source>
</reference>
<keyword evidence="7" id="KW-0732">Signal</keyword>
<dbReference type="PANTHER" id="PTHR32552">
    <property type="entry name" value="FERRICHROME IRON RECEPTOR-RELATED"/>
    <property type="match status" value="1"/>
</dbReference>
<dbReference type="NCBIfam" id="TIGR01783">
    <property type="entry name" value="TonB-siderophor"/>
    <property type="match status" value="1"/>
</dbReference>